<feature type="transmembrane region" description="Helical" evidence="1">
    <location>
        <begin position="43"/>
        <end position="68"/>
    </location>
</feature>
<feature type="transmembrane region" description="Helical" evidence="1">
    <location>
        <begin position="96"/>
        <end position="117"/>
    </location>
</feature>
<evidence type="ECO:0000313" key="2">
    <source>
        <dbReference type="EMBL" id="KXH32751.1"/>
    </source>
</evidence>
<comment type="caution">
    <text evidence="2">The sequence shown here is derived from an EMBL/GenBank/DDBJ whole genome shotgun (WGS) entry which is preliminary data.</text>
</comment>
<sequence length="286" mass="32979">MTASTSPFFLAIRTMWPPTLLAAIFTLFITPLEKVFYRADLSIAYHIFAAASIYLTLILNAAIVMTPLKTNFQNIKKNEQVFSQIGIFNRWLVEGYLHSLFFLPNLFGPIIVCWVFFADNGYLDNLAHLYGFVVGMLHAPLLLSLAVHLVVHLVFLILRWIVSKTSWLVWTVSEYIPQHPCESTQKFLLALYVWLEELPDETAAAIDRKLFRTEWFFLQLVAGFAVTSLVCMLYTMIVDTFRPCLQRLVVHITADVLLYIGDFIFEVGRWIEGLVVRQTVWEDMNL</sequence>
<reference evidence="2 3" key="1">
    <citation type="submission" date="2014-02" db="EMBL/GenBank/DDBJ databases">
        <title>The genome sequence of Colletotrichum simmondsii CBS122122.</title>
        <authorList>
            <person name="Baroncelli R."/>
            <person name="Thon M.R."/>
        </authorList>
    </citation>
    <scope>NUCLEOTIDE SEQUENCE [LARGE SCALE GENOMIC DNA]</scope>
    <source>
        <strain evidence="2 3">CBS122122</strain>
    </source>
</reference>
<gene>
    <name evidence="2" type="ORF">CSIM01_04244</name>
</gene>
<feature type="transmembrane region" description="Helical" evidence="1">
    <location>
        <begin position="215"/>
        <end position="237"/>
    </location>
</feature>
<keyword evidence="3" id="KW-1185">Reference proteome</keyword>
<organism evidence="2 3">
    <name type="scientific">Colletotrichum simmondsii</name>
    <dbReference type="NCBI Taxonomy" id="703756"/>
    <lineage>
        <taxon>Eukaryota</taxon>
        <taxon>Fungi</taxon>
        <taxon>Dikarya</taxon>
        <taxon>Ascomycota</taxon>
        <taxon>Pezizomycotina</taxon>
        <taxon>Sordariomycetes</taxon>
        <taxon>Hypocreomycetidae</taxon>
        <taxon>Glomerellales</taxon>
        <taxon>Glomerellaceae</taxon>
        <taxon>Colletotrichum</taxon>
        <taxon>Colletotrichum acutatum species complex</taxon>
    </lineage>
</organism>
<keyword evidence="1" id="KW-0812">Transmembrane</keyword>
<accession>A0A135SA83</accession>
<keyword evidence="1" id="KW-1133">Transmembrane helix</keyword>
<name>A0A135SA83_9PEZI</name>
<dbReference type="EMBL" id="JFBX01000628">
    <property type="protein sequence ID" value="KXH32751.1"/>
    <property type="molecule type" value="Genomic_DNA"/>
</dbReference>
<evidence type="ECO:0000313" key="3">
    <source>
        <dbReference type="Proteomes" id="UP000070328"/>
    </source>
</evidence>
<evidence type="ECO:0000256" key="1">
    <source>
        <dbReference type="SAM" id="Phobius"/>
    </source>
</evidence>
<proteinExistence type="predicted"/>
<feature type="transmembrane region" description="Helical" evidence="1">
    <location>
        <begin position="129"/>
        <end position="158"/>
    </location>
</feature>
<protein>
    <submittedName>
        <fullName evidence="2">Uncharacterized protein</fullName>
    </submittedName>
</protein>
<dbReference type="OrthoDB" id="4795428at2759"/>
<dbReference type="AlphaFoldDB" id="A0A135SA83"/>
<dbReference type="Proteomes" id="UP000070328">
    <property type="component" value="Unassembled WGS sequence"/>
</dbReference>
<keyword evidence="1" id="KW-0472">Membrane</keyword>